<dbReference type="EMBL" id="BROD01000001">
    <property type="protein sequence ID" value="GKX67219.1"/>
    <property type="molecule type" value="Genomic_DNA"/>
</dbReference>
<reference evidence="1" key="1">
    <citation type="journal article" date="2025" name="Int. J. Syst. Evol. Microbiol.">
        <title>Inconstantimicrobium mannanitabidum sp. nov., a novel member of the family Clostridiaceae isolated from anoxic soil under the treatment of reductive soil disinfestation.</title>
        <authorList>
            <person name="Ueki A."/>
            <person name="Tonouchi A."/>
            <person name="Honma S."/>
            <person name="Kaku N."/>
            <person name="Ueki K."/>
        </authorList>
    </citation>
    <scope>NUCLEOTIDE SEQUENCE</scope>
    <source>
        <strain evidence="1">TW13</strain>
    </source>
</reference>
<protein>
    <submittedName>
        <fullName evidence="1">Two-component sensor histidine kinase</fullName>
    </submittedName>
</protein>
<dbReference type="Proteomes" id="UP001058074">
    <property type="component" value="Unassembled WGS sequence"/>
</dbReference>
<name>A0ACB5REL8_9CLOT</name>
<comment type="caution">
    <text evidence="1">The sequence shown here is derived from an EMBL/GenBank/DDBJ whole genome shotgun (WGS) entry which is preliminary data.</text>
</comment>
<keyword evidence="2" id="KW-1185">Reference proteome</keyword>
<accession>A0ACB5REL8</accession>
<sequence>MKLILIAYIVRDGFTNDLSLVLIIGFMLSFIISSFGRKFIKKQFRIIVCIFEVGLSAYFAIHYIPCAIFICSVALMEYLIVERNLVLLGSIGAFIPLFFNNVQNISQEQILITLLLIITIVCNHRNTIKILNLREDDEIKRNLIHSLERKLIQEKEVHGQDLYTARLEERNKISGRLHDKLGHTISAVLLQLEAVKFIINMDNKKGNEMLDSSIETLRSGMDDIRMTLRNIRPAQEELGINRIKLILEEKTKNTNINFKLSYNGDLDNISASTWLLFINSVMELSTNSIKYARCNLIEVKIDILRKIIKLEVKDNGNGTAKFKKGIGLSNIEDKVTSAGGKLIINSDNGFSTILLIPY</sequence>
<keyword evidence="1" id="KW-0418">Kinase</keyword>
<keyword evidence="1" id="KW-0808">Transferase</keyword>
<proteinExistence type="predicted"/>
<evidence type="ECO:0000313" key="2">
    <source>
        <dbReference type="Proteomes" id="UP001058074"/>
    </source>
</evidence>
<evidence type="ECO:0000313" key="1">
    <source>
        <dbReference type="EMBL" id="GKX67219.1"/>
    </source>
</evidence>
<organism evidence="1 2">
    <name type="scientific">Inconstantimicrobium mannanitabidum</name>
    <dbReference type="NCBI Taxonomy" id="1604901"/>
    <lineage>
        <taxon>Bacteria</taxon>
        <taxon>Bacillati</taxon>
        <taxon>Bacillota</taxon>
        <taxon>Clostridia</taxon>
        <taxon>Eubacteriales</taxon>
        <taxon>Clostridiaceae</taxon>
        <taxon>Inconstantimicrobium</taxon>
    </lineage>
</organism>
<gene>
    <name evidence="1" type="ORF">rsdtw13_24770</name>
</gene>